<feature type="transmembrane region" description="Helical" evidence="1">
    <location>
        <begin position="199"/>
        <end position="221"/>
    </location>
</feature>
<feature type="transmembrane region" description="Helical" evidence="1">
    <location>
        <begin position="99"/>
        <end position="117"/>
    </location>
</feature>
<feature type="transmembrane region" description="Helical" evidence="1">
    <location>
        <begin position="284"/>
        <end position="303"/>
    </location>
</feature>
<evidence type="ECO:0000256" key="1">
    <source>
        <dbReference type="SAM" id="Phobius"/>
    </source>
</evidence>
<gene>
    <name evidence="3" type="ORF">GCM10011378_34700</name>
</gene>
<keyword evidence="1" id="KW-0472">Membrane</keyword>
<dbReference type="Proteomes" id="UP000601361">
    <property type="component" value="Unassembled WGS sequence"/>
</dbReference>
<evidence type="ECO:0000256" key="2">
    <source>
        <dbReference type="SAM" id="SignalP"/>
    </source>
</evidence>
<dbReference type="RefSeq" id="WP_188559137.1">
    <property type="nucleotide sequence ID" value="NZ_BMGS01000010.1"/>
</dbReference>
<evidence type="ECO:0000313" key="3">
    <source>
        <dbReference type="EMBL" id="GGG55560.1"/>
    </source>
</evidence>
<sequence>MRWLLPALLLVAAVRLHGLANAALPDYDSVRNWQIVQEVAHGNLRHLFHHGSPLFSLVYAPVAWLTTDYRVFQHLNALVAVAALAFMADFVAHEARLRGWQAGLLTILLGTCLFLTFSGRDFTMSSWSLLCFTGLLRAYYQRLRQSTAATLYWSAGWLMLGLCFNYKFMLTLPILAVLEWWRADGLLWRHGHWWRAAGLLAAPYVLFGVVGVLAGLPWYIWPAIYYKVAFPDAANAAGRAATIRPDGLYYLRYLWDFESGLVWLGLLGPVVALRQLRRGTVLPLELYLASWGWCLLAGMSLLVKAPRGLLWAYGIWYALAFLQLRRLPAAVTAAVVLGAVGLNLYRVQQQIYRYSPSSYPAVAAWLRAHQAGPVASTVGLGLAPFQQPSDSVRAVLSGQVLPTLRRRGYQYVLLDGYWRVTNVAAFDSLQHEPAVATWREPLLTSPLLFLEHSEFTGLGYEATLARQQAARRDSVQLRLIRL</sequence>
<keyword evidence="1" id="KW-1133">Transmembrane helix</keyword>
<organism evidence="3 4">
    <name type="scientific">Hymenobacter glacieicola</name>
    <dbReference type="NCBI Taxonomy" id="1562124"/>
    <lineage>
        <taxon>Bacteria</taxon>
        <taxon>Pseudomonadati</taxon>
        <taxon>Bacteroidota</taxon>
        <taxon>Cytophagia</taxon>
        <taxon>Cytophagales</taxon>
        <taxon>Hymenobacteraceae</taxon>
        <taxon>Hymenobacter</taxon>
    </lineage>
</organism>
<feature type="signal peptide" evidence="2">
    <location>
        <begin position="1"/>
        <end position="22"/>
    </location>
</feature>
<comment type="caution">
    <text evidence="3">The sequence shown here is derived from an EMBL/GenBank/DDBJ whole genome shotgun (WGS) entry which is preliminary data.</text>
</comment>
<feature type="transmembrane region" description="Helical" evidence="1">
    <location>
        <begin position="152"/>
        <end position="178"/>
    </location>
</feature>
<protein>
    <recommendedName>
        <fullName evidence="5">Glycosyltransferase RgtA/B/C/D-like domain-containing protein</fullName>
    </recommendedName>
</protein>
<keyword evidence="1" id="KW-0812">Transmembrane</keyword>
<feature type="transmembrane region" description="Helical" evidence="1">
    <location>
        <begin position="77"/>
        <end position="93"/>
    </location>
</feature>
<feature type="transmembrane region" description="Helical" evidence="1">
    <location>
        <begin position="315"/>
        <end position="345"/>
    </location>
</feature>
<name>A0ABQ1X2J4_9BACT</name>
<accession>A0ABQ1X2J4</accession>
<dbReference type="EMBL" id="BMGS01000010">
    <property type="protein sequence ID" value="GGG55560.1"/>
    <property type="molecule type" value="Genomic_DNA"/>
</dbReference>
<evidence type="ECO:0000313" key="4">
    <source>
        <dbReference type="Proteomes" id="UP000601361"/>
    </source>
</evidence>
<feature type="chain" id="PRO_5046690242" description="Glycosyltransferase RgtA/B/C/D-like domain-containing protein" evidence="2">
    <location>
        <begin position="23"/>
        <end position="482"/>
    </location>
</feature>
<keyword evidence="2" id="KW-0732">Signal</keyword>
<proteinExistence type="predicted"/>
<reference evidence="4" key="1">
    <citation type="journal article" date="2019" name="Int. J. Syst. Evol. Microbiol.">
        <title>The Global Catalogue of Microorganisms (GCM) 10K type strain sequencing project: providing services to taxonomists for standard genome sequencing and annotation.</title>
        <authorList>
            <consortium name="The Broad Institute Genomics Platform"/>
            <consortium name="The Broad Institute Genome Sequencing Center for Infectious Disease"/>
            <person name="Wu L."/>
            <person name="Ma J."/>
        </authorList>
    </citation>
    <scope>NUCLEOTIDE SEQUENCE [LARGE SCALE GENOMIC DNA]</scope>
    <source>
        <strain evidence="4">CGMCC 1.12990</strain>
    </source>
</reference>
<feature type="transmembrane region" description="Helical" evidence="1">
    <location>
        <begin position="253"/>
        <end position="272"/>
    </location>
</feature>
<evidence type="ECO:0008006" key="5">
    <source>
        <dbReference type="Google" id="ProtNLM"/>
    </source>
</evidence>
<keyword evidence="4" id="KW-1185">Reference proteome</keyword>